<dbReference type="EMBL" id="DXFW01000024">
    <property type="protein sequence ID" value="HIX06159.1"/>
    <property type="molecule type" value="Genomic_DNA"/>
</dbReference>
<reference evidence="5" key="2">
    <citation type="submission" date="2021-04" db="EMBL/GenBank/DDBJ databases">
        <authorList>
            <person name="Gilroy R."/>
        </authorList>
    </citation>
    <scope>NUCLEOTIDE SEQUENCE</scope>
    <source>
        <strain evidence="5">2239</strain>
    </source>
</reference>
<dbReference type="SUPFAM" id="SSF51445">
    <property type="entry name" value="(Trans)glycosidases"/>
    <property type="match status" value="1"/>
</dbReference>
<reference evidence="5" key="1">
    <citation type="journal article" date="2021" name="PeerJ">
        <title>Extensive microbial diversity within the chicken gut microbiome revealed by metagenomics and culture.</title>
        <authorList>
            <person name="Gilroy R."/>
            <person name="Ravi A."/>
            <person name="Getino M."/>
            <person name="Pursley I."/>
            <person name="Horton D.L."/>
            <person name="Alikhan N.F."/>
            <person name="Baker D."/>
            <person name="Gharbi K."/>
            <person name="Hall N."/>
            <person name="Watson M."/>
            <person name="Adriaenssens E.M."/>
            <person name="Foster-Nyarko E."/>
            <person name="Jarju S."/>
            <person name="Secka A."/>
            <person name="Antonio M."/>
            <person name="Oren A."/>
            <person name="Chaudhuri R.R."/>
            <person name="La Ragione R."/>
            <person name="Hildebrand F."/>
            <person name="Pallen M.J."/>
        </authorList>
    </citation>
    <scope>NUCLEOTIDE SEQUENCE</scope>
    <source>
        <strain evidence="5">2239</strain>
    </source>
</reference>
<dbReference type="InterPro" id="IPR017853">
    <property type="entry name" value="GH"/>
</dbReference>
<dbReference type="CDD" id="cd06565">
    <property type="entry name" value="GH20_GcnA-like"/>
    <property type="match status" value="1"/>
</dbReference>
<dbReference type="GO" id="GO:0004563">
    <property type="term" value="F:beta-N-acetylhexosaminidase activity"/>
    <property type="evidence" value="ECO:0007669"/>
    <property type="project" value="UniProtKB-ARBA"/>
</dbReference>
<evidence type="ECO:0000256" key="2">
    <source>
        <dbReference type="ARBA" id="ARBA00022801"/>
    </source>
</evidence>
<dbReference type="PANTHER" id="PTHR21040:SF8">
    <property type="entry name" value="BCDNA.GH04120"/>
    <property type="match status" value="1"/>
</dbReference>
<accession>A0A9D2ADZ2</accession>
<comment type="similarity">
    <text evidence="1">Belongs to the glycosyl hydrolase 20 family.</text>
</comment>
<feature type="domain" description="Glycoside Hydrolase 20C C-terminal" evidence="4">
    <location>
        <begin position="413"/>
        <end position="599"/>
    </location>
</feature>
<proteinExistence type="inferred from homology"/>
<dbReference type="Pfam" id="PF00728">
    <property type="entry name" value="Glyco_hydro_20"/>
    <property type="match status" value="1"/>
</dbReference>
<evidence type="ECO:0000313" key="5">
    <source>
        <dbReference type="EMBL" id="HIX06159.1"/>
    </source>
</evidence>
<comment type="caution">
    <text evidence="5">The sequence shown here is derived from an EMBL/GenBank/DDBJ whole genome shotgun (WGS) entry which is preliminary data.</text>
</comment>
<keyword evidence="2" id="KW-0378">Hydrolase</keyword>
<dbReference type="GO" id="GO:0005975">
    <property type="term" value="P:carbohydrate metabolic process"/>
    <property type="evidence" value="ECO:0007669"/>
    <property type="project" value="InterPro"/>
</dbReference>
<dbReference type="Gene3D" id="1.20.120.670">
    <property type="entry name" value="N-acetyl-b-d-glucoasminidase"/>
    <property type="match status" value="1"/>
</dbReference>
<dbReference type="InterPro" id="IPR041063">
    <property type="entry name" value="Glyco_H_20C_C"/>
</dbReference>
<gene>
    <name evidence="5" type="ORF">H9865_08705</name>
</gene>
<sequence length="621" mass="70390">MFFGLTAQQQKAVEEYYPQGTAFLRGLDVYVETAEKGLSVQIEKDRAVIRLESGRSFGRALLLLEDALSLGGEVTLSESPGYRQLGLMLDCSRNAVPTFDTFCKLVVCISKMGYTALQLYMEDTYQIEEYPYFGYRRGGYTPDQLRKMDAFAAQMGVELIPAIQTLAHLGQSLRWKAFEDVLDIDDILLVDEEKTYRLIDAMFRTLAGSFTSRQVNIGMDEAHLIGLGAYLKQHGYQDRMQLLLRHFAHVHQIAKKYGFHVMLWSDMFFRLATGGEYYSADCPVDPSVRQTLPDDVSLIYWDYYSEDKAIYDAMFQKHKEISDRIVFAGGAWKWTGFCPGNGFSMHVADLAHASCIQHGVQQVLITAWADNGAECSLFSILPSLQYWAELCYTNGSKNVRAHFPRCCMGADFDCFLCLDQPQYTPGNPKPGRVSVNPVKYLFYQDLLCGLFDAHVDPVTYPEHFSACAQALSSAKERTPENWQYLFDTLISLCKVLEQKCALGLEIRAAYEAGNTRQLALIANNRLPALKEELKGFLQLFHRQWLLENSVFGLDVIDLRVGGLIQRVETAAQRIGAYVHGEIPRLEEVEVPLLPFEPDTLNQDIYVHYWHKMVSVSNLCAN</sequence>
<protein>
    <submittedName>
        <fullName evidence="5">Beta-N-acetylhexosaminidase</fullName>
    </submittedName>
</protein>
<dbReference type="InterPro" id="IPR015883">
    <property type="entry name" value="Glyco_hydro_20_cat"/>
</dbReference>
<evidence type="ECO:0000259" key="4">
    <source>
        <dbReference type="Pfam" id="PF18088"/>
    </source>
</evidence>
<evidence type="ECO:0000256" key="1">
    <source>
        <dbReference type="ARBA" id="ARBA00006285"/>
    </source>
</evidence>
<dbReference type="PANTHER" id="PTHR21040">
    <property type="entry name" value="BCDNA.GH04120"/>
    <property type="match status" value="1"/>
</dbReference>
<dbReference type="Pfam" id="PF18088">
    <property type="entry name" value="Glyco_H_20C_C"/>
    <property type="match status" value="1"/>
</dbReference>
<organism evidence="5 6">
    <name type="scientific">Candidatus Allofournierella pullicola</name>
    <dbReference type="NCBI Taxonomy" id="2838596"/>
    <lineage>
        <taxon>Bacteria</taxon>
        <taxon>Bacillati</taxon>
        <taxon>Bacillota</taxon>
        <taxon>Clostridia</taxon>
        <taxon>Eubacteriales</taxon>
        <taxon>Oscillospiraceae</taxon>
        <taxon>Allofournierella</taxon>
    </lineage>
</organism>
<feature type="domain" description="Glycoside hydrolase family 20 catalytic" evidence="3">
    <location>
        <begin position="86"/>
        <end position="304"/>
    </location>
</feature>
<dbReference type="Proteomes" id="UP000824193">
    <property type="component" value="Unassembled WGS sequence"/>
</dbReference>
<evidence type="ECO:0000259" key="3">
    <source>
        <dbReference type="Pfam" id="PF00728"/>
    </source>
</evidence>
<dbReference type="Gene3D" id="3.20.20.80">
    <property type="entry name" value="Glycosidases"/>
    <property type="match status" value="1"/>
</dbReference>
<evidence type="ECO:0000313" key="6">
    <source>
        <dbReference type="Proteomes" id="UP000824193"/>
    </source>
</evidence>
<name>A0A9D2ADZ2_9FIRM</name>
<dbReference type="AlphaFoldDB" id="A0A9D2ADZ2"/>
<dbReference type="InterPro" id="IPR038901">
    <property type="entry name" value="HEXDC-like"/>
</dbReference>